<dbReference type="RefSeq" id="WP_144849531.1">
    <property type="nucleotide sequence ID" value="NZ_VMRJ01000004.1"/>
</dbReference>
<dbReference type="AlphaFoldDB" id="A0A558BRA8"/>
<evidence type="ECO:0000313" key="1">
    <source>
        <dbReference type="EMBL" id="TVT39054.1"/>
    </source>
</evidence>
<reference evidence="1 2" key="1">
    <citation type="submission" date="2019-07" db="EMBL/GenBank/DDBJ databases">
        <title>Hymenobacter sp. straun FUR1 Genome sequencing and assembly.</title>
        <authorList>
            <person name="Chhetri G."/>
        </authorList>
    </citation>
    <scope>NUCLEOTIDE SEQUENCE [LARGE SCALE GENOMIC DNA]</scope>
    <source>
        <strain evidence="1 2">Fur1</strain>
    </source>
</reference>
<proteinExistence type="predicted"/>
<evidence type="ECO:0000313" key="2">
    <source>
        <dbReference type="Proteomes" id="UP000317624"/>
    </source>
</evidence>
<comment type="caution">
    <text evidence="1">The sequence shown here is derived from an EMBL/GenBank/DDBJ whole genome shotgun (WGS) entry which is preliminary data.</text>
</comment>
<keyword evidence="2" id="KW-1185">Reference proteome</keyword>
<dbReference type="Proteomes" id="UP000317624">
    <property type="component" value="Unassembled WGS sequence"/>
</dbReference>
<sequence length="177" mass="19684">MKGMSKQRTYQKVFVSKHVALPLALVIGFLGGLLGAGYIGIKAGHEIVPTEIVITPPPPNTTWCSPDVAFSGAEKFNRELALQLLAAHTTQYNDAVLNKSIKTVMRQDALGREGYYQLHLLAVTPKEFAVVSMPSWETNPGRYTLITEHGCFYLHAIPKRRHEKYDSLASVRLGYQN</sequence>
<organism evidence="1 2">
    <name type="scientific">Hymenobacter setariae</name>
    <dbReference type="NCBI Taxonomy" id="2594794"/>
    <lineage>
        <taxon>Bacteria</taxon>
        <taxon>Pseudomonadati</taxon>
        <taxon>Bacteroidota</taxon>
        <taxon>Cytophagia</taxon>
        <taxon>Cytophagales</taxon>
        <taxon>Hymenobacteraceae</taxon>
        <taxon>Hymenobacter</taxon>
    </lineage>
</organism>
<accession>A0A558BRA8</accession>
<dbReference type="OrthoDB" id="9848981at2"/>
<protein>
    <submittedName>
        <fullName evidence="1">Uncharacterized protein</fullName>
    </submittedName>
</protein>
<dbReference type="EMBL" id="VMRJ01000004">
    <property type="protein sequence ID" value="TVT39054.1"/>
    <property type="molecule type" value="Genomic_DNA"/>
</dbReference>
<name>A0A558BRA8_9BACT</name>
<gene>
    <name evidence="1" type="ORF">FNT36_15430</name>
</gene>